<geneLocation type="plasmid" evidence="3 4">
    <name>p2</name>
</geneLocation>
<dbReference type="InterPro" id="IPR036291">
    <property type="entry name" value="NAD(P)-bd_dom_sf"/>
</dbReference>
<organism evidence="3 4">
    <name type="scientific">Caballeronia insecticola</name>
    <dbReference type="NCBI Taxonomy" id="758793"/>
    <lineage>
        <taxon>Bacteria</taxon>
        <taxon>Pseudomonadati</taxon>
        <taxon>Pseudomonadota</taxon>
        <taxon>Betaproteobacteria</taxon>
        <taxon>Burkholderiales</taxon>
        <taxon>Burkholderiaceae</taxon>
        <taxon>Caballeronia</taxon>
    </lineage>
</organism>
<keyword evidence="4" id="KW-1185">Reference proteome</keyword>
<dbReference type="PANTHER" id="PTHR43377:SF1">
    <property type="entry name" value="BILIVERDIN REDUCTASE A"/>
    <property type="match status" value="1"/>
</dbReference>
<evidence type="ECO:0000313" key="4">
    <source>
        <dbReference type="Proteomes" id="UP000013966"/>
    </source>
</evidence>
<dbReference type="HOGENOM" id="CLU_023194_1_3_4"/>
<dbReference type="PANTHER" id="PTHR43377">
    <property type="entry name" value="BILIVERDIN REDUCTASE A"/>
    <property type="match status" value="1"/>
</dbReference>
<dbReference type="SUPFAM" id="SSF51735">
    <property type="entry name" value="NAD(P)-binding Rossmann-fold domains"/>
    <property type="match status" value="1"/>
</dbReference>
<dbReference type="InterPro" id="IPR000683">
    <property type="entry name" value="Gfo/Idh/MocA-like_OxRdtase_N"/>
</dbReference>
<dbReference type="Pfam" id="PF01408">
    <property type="entry name" value="GFO_IDH_MocA"/>
    <property type="match status" value="1"/>
</dbReference>
<evidence type="ECO:0000313" key="3">
    <source>
        <dbReference type="EMBL" id="BAO94099.1"/>
    </source>
</evidence>
<reference evidence="3 4" key="1">
    <citation type="journal article" date="2013" name="Genome Announc.">
        <title>Complete Genome Sequence of Burkholderia sp. Strain RPE64, Bacterial Symbiont of the Bean Bug Riptortus pedestris.</title>
        <authorList>
            <person name="Shibata T.F."/>
            <person name="Maeda T."/>
            <person name="Nikoh N."/>
            <person name="Yamaguchi K."/>
            <person name="Oshima K."/>
            <person name="Hattori M."/>
            <person name="Nishiyama T."/>
            <person name="Hasebe M."/>
            <person name="Fukatsu T."/>
            <person name="Kikuchi Y."/>
            <person name="Shigenobu S."/>
        </authorList>
    </citation>
    <scope>NUCLEOTIDE SEQUENCE [LARGE SCALE GENOMIC DNA]</scope>
    <source>
        <plasmid evidence="3 4">p2</plasmid>
    </source>
</reference>
<evidence type="ECO:0008006" key="5">
    <source>
        <dbReference type="Google" id="ProtNLM"/>
    </source>
</evidence>
<dbReference type="Gene3D" id="3.30.360.10">
    <property type="entry name" value="Dihydrodipicolinate Reductase, domain 2"/>
    <property type="match status" value="1"/>
</dbReference>
<dbReference type="InterPro" id="IPR055170">
    <property type="entry name" value="GFO_IDH_MocA-like_dom"/>
</dbReference>
<dbReference type="EMBL" id="AP013062">
    <property type="protein sequence ID" value="BAO94099.1"/>
    <property type="molecule type" value="Genomic_DNA"/>
</dbReference>
<accession>A0A060PR09</accession>
<dbReference type="Gene3D" id="3.40.50.720">
    <property type="entry name" value="NAD(P)-binding Rossmann-like Domain"/>
    <property type="match status" value="1"/>
</dbReference>
<reference evidence="3 4" key="2">
    <citation type="journal article" date="2018" name="Int. J. Syst. Evol. Microbiol.">
        <title>Burkholderia insecticola sp. nov., a gut symbiotic bacterium of the bean bug Riptortus pedestris.</title>
        <authorList>
            <person name="Takeshita K."/>
            <person name="Tamaki H."/>
            <person name="Ohbayashi T."/>
            <person name="Meng X.-Y."/>
            <person name="Sone T."/>
            <person name="Mitani Y."/>
            <person name="Peeters C."/>
            <person name="Kikuchi Y."/>
            <person name="Vandamme P."/>
        </authorList>
    </citation>
    <scope>NUCLEOTIDE SEQUENCE [LARGE SCALE GENOMIC DNA]</scope>
    <source>
        <strain evidence="3">RPE64</strain>
        <plasmid evidence="3 4">p2</plasmid>
    </source>
</reference>
<dbReference type="OrthoDB" id="9781031at2"/>
<dbReference type="SUPFAM" id="SSF55347">
    <property type="entry name" value="Glyceraldehyde-3-phosphate dehydrogenase-like, C-terminal domain"/>
    <property type="match status" value="1"/>
</dbReference>
<evidence type="ECO:0000259" key="1">
    <source>
        <dbReference type="Pfam" id="PF01408"/>
    </source>
</evidence>
<keyword evidence="3" id="KW-0614">Plasmid</keyword>
<evidence type="ECO:0000259" key="2">
    <source>
        <dbReference type="Pfam" id="PF22725"/>
    </source>
</evidence>
<dbReference type="GO" id="GO:0000166">
    <property type="term" value="F:nucleotide binding"/>
    <property type="evidence" value="ECO:0007669"/>
    <property type="project" value="InterPro"/>
</dbReference>
<dbReference type="AlphaFoldDB" id="A0A060PR09"/>
<feature type="domain" description="GFO/IDH/MocA-like oxidoreductase" evidence="2">
    <location>
        <begin position="144"/>
        <end position="275"/>
    </location>
</feature>
<name>A0A060PR09_9BURK</name>
<dbReference type="Pfam" id="PF22725">
    <property type="entry name" value="GFO_IDH_MocA_C3"/>
    <property type="match status" value="1"/>
</dbReference>
<sequence>MQSKEIRIGIIGAVHDHFWPVWGKGVFFEFRDHPGVKLIAATEEHVELQNRLRDELGVERIYTDYNEMLEVEQLDAVLIGLPSNAKVGPVRAAAKKGLHILMDKPLCTTMADAWEMKKIVDETGVKLVVNSLSIWKAPLRKGFDLITEGAIGKPFWAKWRNANAGTEKAGASKFFTDWLWNMEKNGGGILINYCYYGISYLCHVFGRPSSVSAMAGHFVKEHIPVEMEDNAVVTMKWPGALGQAEGSWTQTDEGPDEEVDPTNRGLIVYGTDGVLRTSSKGYVVLVNASNPKGKRIDCSSIPVKFKDGAQHFVSVIRGECEVDPLCSLELNILVQEVSTAGYQSIREKREIELS</sequence>
<dbReference type="KEGG" id="buo:BRPE64_ECDS02170"/>
<dbReference type="InterPro" id="IPR051450">
    <property type="entry name" value="Gfo/Idh/MocA_Oxidoreductases"/>
</dbReference>
<dbReference type="RefSeq" id="WP_044044169.1">
    <property type="nucleotide sequence ID" value="NC_021295.1"/>
</dbReference>
<dbReference type="Proteomes" id="UP000013966">
    <property type="component" value="Plasmid p2"/>
</dbReference>
<proteinExistence type="predicted"/>
<feature type="domain" description="Gfo/Idh/MocA-like oxidoreductase N-terminal" evidence="1">
    <location>
        <begin position="7"/>
        <end position="130"/>
    </location>
</feature>
<protein>
    <recommendedName>
        <fullName evidence="5">Oxidoreductase domain protein</fullName>
    </recommendedName>
</protein>
<gene>
    <name evidence="3" type="ORF">BRPE64_ECDS02170</name>
</gene>